<dbReference type="GO" id="GO:0016020">
    <property type="term" value="C:membrane"/>
    <property type="evidence" value="ECO:0007669"/>
    <property type="project" value="InterPro"/>
</dbReference>
<evidence type="ECO:0000256" key="7">
    <source>
        <dbReference type="ARBA" id="ARBA00022840"/>
    </source>
</evidence>
<keyword evidence="3" id="KW-0597">Phosphoprotein</keyword>
<dbReference type="Gene3D" id="3.30.565.10">
    <property type="entry name" value="Histidine kinase-like ATPase, C-terminal domain"/>
    <property type="match status" value="1"/>
</dbReference>
<evidence type="ECO:0000313" key="13">
    <source>
        <dbReference type="Proteomes" id="UP000503540"/>
    </source>
</evidence>
<keyword evidence="10" id="KW-0812">Transmembrane</keyword>
<evidence type="ECO:0000256" key="9">
    <source>
        <dbReference type="SAM" id="MobiDB-lite"/>
    </source>
</evidence>
<dbReference type="InterPro" id="IPR036890">
    <property type="entry name" value="HATPase_C_sf"/>
</dbReference>
<dbReference type="Pfam" id="PF07730">
    <property type="entry name" value="HisKA_3"/>
    <property type="match status" value="1"/>
</dbReference>
<dbReference type="PANTHER" id="PTHR24421:SF10">
    <property type="entry name" value="NITRATE_NITRITE SENSOR PROTEIN NARQ"/>
    <property type="match status" value="1"/>
</dbReference>
<dbReference type="PANTHER" id="PTHR24421">
    <property type="entry name" value="NITRATE/NITRITE SENSOR PROTEIN NARX-RELATED"/>
    <property type="match status" value="1"/>
</dbReference>
<evidence type="ECO:0000256" key="2">
    <source>
        <dbReference type="ARBA" id="ARBA00012438"/>
    </source>
</evidence>
<feature type="transmembrane region" description="Helical" evidence="10">
    <location>
        <begin position="44"/>
        <end position="65"/>
    </location>
</feature>
<keyword evidence="7" id="KW-0067">ATP-binding</keyword>
<accession>A0A6G9YQQ9</accession>
<gene>
    <name evidence="12" type="ORF">F5544_39090</name>
</gene>
<evidence type="ECO:0000256" key="6">
    <source>
        <dbReference type="ARBA" id="ARBA00022777"/>
    </source>
</evidence>
<reference evidence="12 13" key="1">
    <citation type="journal article" date="2019" name="ACS Chem. Biol.">
        <title>Identification and Mobilization of a Cryptic Antibiotic Biosynthesis Gene Locus from a Human-Pathogenic Nocardia Isolate.</title>
        <authorList>
            <person name="Herisse M."/>
            <person name="Ishida K."/>
            <person name="Porter J.L."/>
            <person name="Howden B."/>
            <person name="Hertweck C."/>
            <person name="Stinear T.P."/>
            <person name="Pidot S.J."/>
        </authorList>
    </citation>
    <scope>NUCLEOTIDE SEQUENCE [LARGE SCALE GENOMIC DNA]</scope>
    <source>
        <strain evidence="12 13">AUSMDU00012717</strain>
    </source>
</reference>
<evidence type="ECO:0000259" key="11">
    <source>
        <dbReference type="SMART" id="SM00387"/>
    </source>
</evidence>
<evidence type="ECO:0000256" key="3">
    <source>
        <dbReference type="ARBA" id="ARBA00022553"/>
    </source>
</evidence>
<dbReference type="AlphaFoldDB" id="A0A6G9YQQ9"/>
<evidence type="ECO:0000256" key="10">
    <source>
        <dbReference type="SAM" id="Phobius"/>
    </source>
</evidence>
<dbReference type="EC" id="2.7.13.3" evidence="2"/>
<dbReference type="KEGG" id="nah:F5544_39090"/>
<proteinExistence type="predicted"/>
<feature type="region of interest" description="Disordered" evidence="9">
    <location>
        <begin position="408"/>
        <end position="427"/>
    </location>
</feature>
<organism evidence="12 13">
    <name type="scientific">Nocardia arthritidis</name>
    <dbReference type="NCBI Taxonomy" id="228602"/>
    <lineage>
        <taxon>Bacteria</taxon>
        <taxon>Bacillati</taxon>
        <taxon>Actinomycetota</taxon>
        <taxon>Actinomycetes</taxon>
        <taxon>Mycobacteriales</taxon>
        <taxon>Nocardiaceae</taxon>
        <taxon>Nocardia</taxon>
    </lineage>
</organism>
<dbReference type="InterPro" id="IPR011712">
    <property type="entry name" value="Sig_transdc_His_kin_sub3_dim/P"/>
</dbReference>
<keyword evidence="8" id="KW-0902">Two-component regulatory system</keyword>
<dbReference type="SUPFAM" id="SSF55874">
    <property type="entry name" value="ATPase domain of HSP90 chaperone/DNA topoisomerase II/histidine kinase"/>
    <property type="match status" value="1"/>
</dbReference>
<dbReference type="CDD" id="cd16917">
    <property type="entry name" value="HATPase_UhpB-NarQ-NarX-like"/>
    <property type="match status" value="1"/>
</dbReference>
<evidence type="ECO:0000256" key="1">
    <source>
        <dbReference type="ARBA" id="ARBA00000085"/>
    </source>
</evidence>
<dbReference type="Pfam" id="PF02518">
    <property type="entry name" value="HATPase_c"/>
    <property type="match status" value="1"/>
</dbReference>
<evidence type="ECO:0000256" key="8">
    <source>
        <dbReference type="ARBA" id="ARBA00023012"/>
    </source>
</evidence>
<keyword evidence="4" id="KW-0808">Transferase</keyword>
<protein>
    <recommendedName>
        <fullName evidence="2">histidine kinase</fullName>
        <ecNumber evidence="2">2.7.13.3</ecNumber>
    </recommendedName>
</protein>
<keyword evidence="10" id="KW-0472">Membrane</keyword>
<keyword evidence="6 12" id="KW-0418">Kinase</keyword>
<dbReference type="Proteomes" id="UP000503540">
    <property type="component" value="Chromosome"/>
</dbReference>
<sequence length="427" mass="46275">MTPHIDMLVWWPSTSASFYRGHMPMMLRVSAGMRRLFGITNRQAASAGVGALIQTGVMMVLILPWRWIPTALPPVTIVLMTGPVAAVVLATPLLTILQRNRFRLADNEIPASRDERVLWSATRARQLVYHLIVGPLQLCFGIVLALSWLVMAVAGTVLIWMWLTPSGWRPVITHAVAWTIAAAVMAFALARATPALLRVDRWTARKLLGPSREELLARRVDDLTESRAGAVNAADAERRRIERDLHDGVQQRLVSLAVNLGIARATLTDLPDAARKVLEDAHDQAKQTITELRHLIRGLHPPVLEDRGLDAALSGIAGEVPVPVRLVVRLPVRPPATVEAIAYFVVSEALTNVIKHARATEAEVTVDGTGDRLRITVSDNGIGGADADVGTGLTGLARRVASVDGRFEVTSPPGGPTRLAAEMPCGQ</sequence>
<feature type="transmembrane region" description="Helical" evidence="10">
    <location>
        <begin position="175"/>
        <end position="197"/>
    </location>
</feature>
<feature type="transmembrane region" description="Helical" evidence="10">
    <location>
        <begin position="138"/>
        <end position="163"/>
    </location>
</feature>
<evidence type="ECO:0000256" key="5">
    <source>
        <dbReference type="ARBA" id="ARBA00022741"/>
    </source>
</evidence>
<keyword evidence="13" id="KW-1185">Reference proteome</keyword>
<dbReference type="GO" id="GO:0005524">
    <property type="term" value="F:ATP binding"/>
    <property type="evidence" value="ECO:0007669"/>
    <property type="project" value="UniProtKB-KW"/>
</dbReference>
<feature type="domain" description="Histidine kinase/HSP90-like ATPase" evidence="11">
    <location>
        <begin position="337"/>
        <end position="427"/>
    </location>
</feature>
<dbReference type="GO" id="GO:0046983">
    <property type="term" value="F:protein dimerization activity"/>
    <property type="evidence" value="ECO:0007669"/>
    <property type="project" value="InterPro"/>
</dbReference>
<keyword evidence="10" id="KW-1133">Transmembrane helix</keyword>
<dbReference type="SMART" id="SM00387">
    <property type="entry name" value="HATPase_c"/>
    <property type="match status" value="1"/>
</dbReference>
<evidence type="ECO:0000313" key="12">
    <source>
        <dbReference type="EMBL" id="QIS15639.1"/>
    </source>
</evidence>
<dbReference type="Gene3D" id="1.20.5.1930">
    <property type="match status" value="1"/>
</dbReference>
<comment type="catalytic activity">
    <reaction evidence="1">
        <text>ATP + protein L-histidine = ADP + protein N-phospho-L-histidine.</text>
        <dbReference type="EC" id="2.7.13.3"/>
    </reaction>
</comment>
<dbReference type="GO" id="GO:0000155">
    <property type="term" value="F:phosphorelay sensor kinase activity"/>
    <property type="evidence" value="ECO:0007669"/>
    <property type="project" value="InterPro"/>
</dbReference>
<dbReference type="EMBL" id="CP046172">
    <property type="protein sequence ID" value="QIS15639.1"/>
    <property type="molecule type" value="Genomic_DNA"/>
</dbReference>
<dbReference type="InterPro" id="IPR050482">
    <property type="entry name" value="Sensor_HK_TwoCompSys"/>
</dbReference>
<feature type="transmembrane region" description="Helical" evidence="10">
    <location>
        <begin position="77"/>
        <end position="97"/>
    </location>
</feature>
<evidence type="ECO:0000256" key="4">
    <source>
        <dbReference type="ARBA" id="ARBA00022679"/>
    </source>
</evidence>
<name>A0A6G9YQQ9_9NOCA</name>
<dbReference type="InterPro" id="IPR003594">
    <property type="entry name" value="HATPase_dom"/>
</dbReference>
<keyword evidence="5" id="KW-0547">Nucleotide-binding</keyword>